<dbReference type="AlphaFoldDB" id="A0AAE1IQG6"/>
<protein>
    <submittedName>
        <fullName evidence="1">Uncharacterized protein</fullName>
    </submittedName>
</protein>
<dbReference type="EMBL" id="JAWXYG010000014">
    <property type="protein sequence ID" value="KAK4254656.1"/>
    <property type="molecule type" value="Genomic_DNA"/>
</dbReference>
<comment type="caution">
    <text evidence="1">The sequence shown here is derived from an EMBL/GenBank/DDBJ whole genome shotgun (WGS) entry which is preliminary data.</text>
</comment>
<keyword evidence="2" id="KW-1185">Reference proteome</keyword>
<organism evidence="1 2">
    <name type="scientific">Acacia crassicarpa</name>
    <name type="common">northern wattle</name>
    <dbReference type="NCBI Taxonomy" id="499986"/>
    <lineage>
        <taxon>Eukaryota</taxon>
        <taxon>Viridiplantae</taxon>
        <taxon>Streptophyta</taxon>
        <taxon>Embryophyta</taxon>
        <taxon>Tracheophyta</taxon>
        <taxon>Spermatophyta</taxon>
        <taxon>Magnoliopsida</taxon>
        <taxon>eudicotyledons</taxon>
        <taxon>Gunneridae</taxon>
        <taxon>Pentapetalae</taxon>
        <taxon>rosids</taxon>
        <taxon>fabids</taxon>
        <taxon>Fabales</taxon>
        <taxon>Fabaceae</taxon>
        <taxon>Caesalpinioideae</taxon>
        <taxon>mimosoid clade</taxon>
        <taxon>Acacieae</taxon>
        <taxon>Acacia</taxon>
    </lineage>
</organism>
<evidence type="ECO:0000313" key="2">
    <source>
        <dbReference type="Proteomes" id="UP001293593"/>
    </source>
</evidence>
<gene>
    <name evidence="1" type="ORF">QN277_010008</name>
</gene>
<name>A0AAE1IQG6_9FABA</name>
<evidence type="ECO:0000313" key="1">
    <source>
        <dbReference type="EMBL" id="KAK4254656.1"/>
    </source>
</evidence>
<proteinExistence type="predicted"/>
<reference evidence="1" key="1">
    <citation type="submission" date="2023-10" db="EMBL/GenBank/DDBJ databases">
        <title>Chromosome-level genome of the transformable northern wattle, Acacia crassicarpa.</title>
        <authorList>
            <person name="Massaro I."/>
            <person name="Sinha N.R."/>
            <person name="Poethig S."/>
            <person name="Leichty A.R."/>
        </authorList>
    </citation>
    <scope>NUCLEOTIDE SEQUENCE</scope>
    <source>
        <strain evidence="1">Acra3RX</strain>
        <tissue evidence="1">Leaf</tissue>
    </source>
</reference>
<dbReference type="Proteomes" id="UP001293593">
    <property type="component" value="Unassembled WGS sequence"/>
</dbReference>
<sequence length="129" mass="14522">MGTLLKTPNNLEFLHRLHCYSEKLSNPSSRFQNQELRFFPKKTYMKWGSSCRRASISALLDLVPEVKKETLDFELTLYDSSKGVVVDLAVVGGGPTRLAVGNRFPSQAFRFALSTLTELVAKVTVLCFF</sequence>
<accession>A0AAE1IQG6</accession>